<accession>A0ABR5CLG6</accession>
<evidence type="ECO:0000256" key="2">
    <source>
        <dbReference type="ARBA" id="ARBA00022448"/>
    </source>
</evidence>
<evidence type="ECO:0000256" key="4">
    <source>
        <dbReference type="SAM" id="SignalP"/>
    </source>
</evidence>
<comment type="caution">
    <text evidence="6">The sequence shown here is derived from an EMBL/GenBank/DDBJ whole genome shotgun (WGS) entry which is preliminary data.</text>
</comment>
<proteinExistence type="inferred from homology"/>
<dbReference type="PANTHER" id="PTHR30085:SF7">
    <property type="entry name" value="AMINO-ACID ABC TRANSPORTER-BINDING PROTEIN YHDW-RELATED"/>
    <property type="match status" value="1"/>
</dbReference>
<keyword evidence="7" id="KW-1185">Reference proteome</keyword>
<evidence type="ECO:0000313" key="6">
    <source>
        <dbReference type="EMBL" id="KJF65452.1"/>
    </source>
</evidence>
<dbReference type="InterPro" id="IPR001638">
    <property type="entry name" value="Solute-binding_3/MltF_N"/>
</dbReference>
<keyword evidence="2" id="KW-0813">Transport</keyword>
<dbReference type="SUPFAM" id="SSF53850">
    <property type="entry name" value="Periplasmic binding protein-like II"/>
    <property type="match status" value="1"/>
</dbReference>
<feature type="signal peptide" evidence="4">
    <location>
        <begin position="1"/>
        <end position="24"/>
    </location>
</feature>
<evidence type="ECO:0000256" key="1">
    <source>
        <dbReference type="ARBA" id="ARBA00010333"/>
    </source>
</evidence>
<dbReference type="Gene3D" id="3.40.190.10">
    <property type="entry name" value="Periplasmic binding protein-like II"/>
    <property type="match status" value="2"/>
</dbReference>
<organism evidence="6 7">
    <name type="scientific">Rhizobium nepotum 39/7</name>
    <dbReference type="NCBI Taxonomy" id="1368418"/>
    <lineage>
        <taxon>Bacteria</taxon>
        <taxon>Pseudomonadati</taxon>
        <taxon>Pseudomonadota</taxon>
        <taxon>Alphaproteobacteria</taxon>
        <taxon>Hyphomicrobiales</taxon>
        <taxon>Rhizobiaceae</taxon>
        <taxon>Rhizobium/Agrobacterium group</taxon>
        <taxon>Rhizobium</taxon>
    </lineage>
</organism>
<sequence>MKRIIMMAAALALVSGSAATTAMAQERKLDVVKSRGSLKCSGHNGSFLGFAEVDDKGQWKGLDIELCRALSAGIFGKSEGHLEIVPIDWAQRWPALQSGDIDVVIKVSGWTQSRDTELNLSFSQPYFVGTFSVMAHKETDAKSLTDLKGGVVCAQAGSSNERILASAIKKLNVDAQVITFGKTEELRAAYYDGRCDAILEWTPSLGIWRAEGPNPQDQVFLSDTLSMEAESIVVTEADPKWLDVQNWMISSLLFAEEQGITKANIDEFKAKPTSPEIEKFLGVTPGYGKRLGLSDDWAYNMIKEVGNYAEIYDRTLGKDSAYKLERGKNALYRDGGVLYPLTID</sequence>
<evidence type="ECO:0000313" key="7">
    <source>
        <dbReference type="Proteomes" id="UP000052068"/>
    </source>
</evidence>
<name>A0ABR5CLG6_9HYPH</name>
<dbReference type="Proteomes" id="UP000052068">
    <property type="component" value="Unassembled WGS sequence"/>
</dbReference>
<gene>
    <name evidence="6" type="ORF">RS75_23115</name>
</gene>
<comment type="similarity">
    <text evidence="1">Belongs to the bacterial solute-binding protein 3 family.</text>
</comment>
<keyword evidence="3 4" id="KW-0732">Signal</keyword>
<dbReference type="Pfam" id="PF00497">
    <property type="entry name" value="SBP_bac_3"/>
    <property type="match status" value="1"/>
</dbReference>
<dbReference type="EMBL" id="JWJH01000034">
    <property type="protein sequence ID" value="KJF65452.1"/>
    <property type="molecule type" value="Genomic_DNA"/>
</dbReference>
<reference evidence="6 7" key="1">
    <citation type="submission" date="2015-03" db="EMBL/GenBank/DDBJ databases">
        <title>Draft Genome Sequences of Agrobacterium nepotum Strain 39/7T (= CFBP 7436T = LMG 26435T) and Agrobacterium sp. Strain KFB 330 (= CFBP 8308 = LMG 28674).</title>
        <authorList>
            <person name="Kuzmanovic N."/>
            <person name="Pulawska J."/>
            <person name="Obradovic A."/>
        </authorList>
    </citation>
    <scope>NUCLEOTIDE SEQUENCE [LARGE SCALE GENOMIC DNA]</scope>
    <source>
        <strain evidence="6 7">39/7</strain>
    </source>
</reference>
<evidence type="ECO:0000259" key="5">
    <source>
        <dbReference type="SMART" id="SM00062"/>
    </source>
</evidence>
<evidence type="ECO:0000256" key="3">
    <source>
        <dbReference type="ARBA" id="ARBA00022729"/>
    </source>
</evidence>
<feature type="domain" description="Solute-binding protein family 3/N-terminal" evidence="5">
    <location>
        <begin position="37"/>
        <end position="268"/>
    </location>
</feature>
<dbReference type="PANTHER" id="PTHR30085">
    <property type="entry name" value="AMINO ACID ABC TRANSPORTER PERMEASE"/>
    <property type="match status" value="1"/>
</dbReference>
<dbReference type="RefSeq" id="WP_045024835.1">
    <property type="nucleotide sequence ID" value="NZ_JWJH01000034.1"/>
</dbReference>
<dbReference type="SMART" id="SM00062">
    <property type="entry name" value="PBPb"/>
    <property type="match status" value="1"/>
</dbReference>
<protein>
    <submittedName>
        <fullName evidence="6">ABC transporter substrate-binding protein</fullName>
    </submittedName>
</protein>
<dbReference type="InterPro" id="IPR051455">
    <property type="entry name" value="Bact_solute-bind_prot3"/>
</dbReference>
<feature type="chain" id="PRO_5046817515" evidence="4">
    <location>
        <begin position="25"/>
        <end position="344"/>
    </location>
</feature>